<dbReference type="OrthoDB" id="10167at10239"/>
<evidence type="ECO:0000256" key="6">
    <source>
        <dbReference type="ARBA" id="ARBA00022691"/>
    </source>
</evidence>
<gene>
    <name evidence="13" type="primary">498</name>
    <name evidence="13" type="ORF">PBI_121Q_498</name>
</gene>
<dbReference type="RefSeq" id="YP_009102085.1">
    <property type="nucleotide sequence ID" value="NC_025447.1"/>
</dbReference>
<dbReference type="SFLD" id="SFLDF00299">
    <property type="entry name" value="anaerobic_ribonucleoside-triph"/>
    <property type="match status" value="1"/>
</dbReference>
<keyword evidence="9" id="KW-0408">Iron</keyword>
<dbReference type="Proteomes" id="UP000029889">
    <property type="component" value="Segment"/>
</dbReference>
<evidence type="ECO:0000256" key="1">
    <source>
        <dbReference type="ARBA" id="ARBA00001966"/>
    </source>
</evidence>
<keyword evidence="7" id="KW-0479">Metal-binding</keyword>
<dbReference type="InterPro" id="IPR012837">
    <property type="entry name" value="NrdG"/>
</dbReference>
<comment type="function">
    <text evidence="2">Activation of anaerobic ribonucleoside-triphosphate reductase under anaerobic conditions by generation of an organic free radical, using S-adenosylmethionine and reduced flavodoxin as cosubstrates to produce 5'-deoxy-adenosine.</text>
</comment>
<evidence type="ECO:0000256" key="9">
    <source>
        <dbReference type="ARBA" id="ARBA00023004"/>
    </source>
</evidence>
<dbReference type="InterPro" id="IPR013785">
    <property type="entry name" value="Aldolase_TIM"/>
</dbReference>
<dbReference type="EMBL" id="KM507819">
    <property type="protein sequence ID" value="AIT14388.1"/>
    <property type="molecule type" value="Genomic_DNA"/>
</dbReference>
<keyword evidence="14" id="KW-1185">Reference proteome</keyword>
<evidence type="ECO:0000256" key="4">
    <source>
        <dbReference type="ARBA" id="ARBA00014281"/>
    </source>
</evidence>
<keyword evidence="5" id="KW-0004">4Fe-4S</keyword>
<evidence type="ECO:0000256" key="11">
    <source>
        <dbReference type="ARBA" id="ARBA00033436"/>
    </source>
</evidence>
<dbReference type="PANTHER" id="PTHR30352">
    <property type="entry name" value="PYRUVATE FORMATE-LYASE-ACTIVATING ENZYME"/>
    <property type="match status" value="1"/>
</dbReference>
<evidence type="ECO:0000256" key="3">
    <source>
        <dbReference type="ARBA" id="ARBA00009777"/>
    </source>
</evidence>
<proteinExistence type="inferred from homology"/>
<dbReference type="GO" id="GO:0051539">
    <property type="term" value="F:4 iron, 4 sulfur cluster binding"/>
    <property type="evidence" value="ECO:0007669"/>
    <property type="project" value="UniProtKB-KW"/>
</dbReference>
<keyword evidence="8" id="KW-0560">Oxidoreductase</keyword>
<dbReference type="SFLD" id="SFLDG01063">
    <property type="entry name" value="activating_enzymes__group_1"/>
    <property type="match status" value="1"/>
</dbReference>
<dbReference type="SFLD" id="SFLDG01066">
    <property type="entry name" value="organic_radical-activating_enz"/>
    <property type="match status" value="1"/>
</dbReference>
<sequence length="156" mass="17859">MNYQTIIKDDLVNGEGVRCSLFVSGCSHGCDGCFNEEAWDYRSGQEFSTETVEIILQELKKPYVSGLSLLGGDPLMKKNIDEVLNLCKVVKETYPSKTIWCWSGYTLDEIMKNHAKDILQYLDVLVDGKFIESEKNLKLPFRGSNNQRILYKNKDF</sequence>
<evidence type="ECO:0000313" key="14">
    <source>
        <dbReference type="Proteomes" id="UP000029889"/>
    </source>
</evidence>
<dbReference type="InterPro" id="IPR058240">
    <property type="entry name" value="rSAM_sf"/>
</dbReference>
<evidence type="ECO:0000313" key="13">
    <source>
        <dbReference type="EMBL" id="AIT14388.1"/>
    </source>
</evidence>
<dbReference type="Gene3D" id="3.20.20.70">
    <property type="entry name" value="Aldolase class I"/>
    <property type="match status" value="1"/>
</dbReference>
<dbReference type="KEGG" id="vg:22111538"/>
<evidence type="ECO:0000256" key="2">
    <source>
        <dbReference type="ARBA" id="ARBA00003852"/>
    </source>
</evidence>
<dbReference type="PROSITE" id="PS01087">
    <property type="entry name" value="RADICAL_ACTIVATING"/>
    <property type="match status" value="1"/>
</dbReference>
<dbReference type="NCBIfam" id="TIGR02491">
    <property type="entry name" value="NrdG"/>
    <property type="match status" value="1"/>
</dbReference>
<dbReference type="GO" id="GO:0004748">
    <property type="term" value="F:ribonucleoside-diphosphate reductase activity, thioredoxin disulfide as acceptor"/>
    <property type="evidence" value="ECO:0007669"/>
    <property type="project" value="TreeGrafter"/>
</dbReference>
<evidence type="ECO:0000256" key="8">
    <source>
        <dbReference type="ARBA" id="ARBA00023002"/>
    </source>
</evidence>
<comment type="cofactor">
    <cofactor evidence="1">
        <name>[4Fe-4S] cluster</name>
        <dbReference type="ChEBI" id="CHEBI:49883"/>
    </cofactor>
</comment>
<protein>
    <recommendedName>
        <fullName evidence="4">Anaerobic ribonucleoside-triphosphate reductase-activating protein</fullName>
    </recommendedName>
    <alternativeName>
        <fullName evidence="11">Class III anaerobic ribonucleotide reductase small component</fullName>
    </alternativeName>
</protein>
<dbReference type="Pfam" id="PF13353">
    <property type="entry name" value="Fer4_12"/>
    <property type="match status" value="1"/>
</dbReference>
<evidence type="ECO:0000256" key="12">
    <source>
        <dbReference type="ARBA" id="ARBA00047365"/>
    </source>
</evidence>
<reference evidence="13 14" key="1">
    <citation type="submission" date="2014-09" db="EMBL/GenBank/DDBJ databases">
        <authorList>
            <person name="Lapin J.S."/>
            <person name="Pope W.H."/>
            <person name="Hua J."/>
            <person name="Ford M.E."/>
            <person name="Conway J.F."/>
            <person name="Hatfull G.F."/>
            <person name="Hendrix R.W."/>
        </authorList>
    </citation>
    <scope>NUCLEOTIDE SEQUENCE [LARGE SCALE GENOMIC DNA]</scope>
</reference>
<dbReference type="InterPro" id="IPR001989">
    <property type="entry name" value="Radical_activat_CS"/>
</dbReference>
<evidence type="ECO:0000256" key="5">
    <source>
        <dbReference type="ARBA" id="ARBA00022485"/>
    </source>
</evidence>
<comment type="catalytic activity">
    <reaction evidence="12">
        <text>glycyl-[protein] + reduced [flavodoxin] + S-adenosyl-L-methionine = glycin-2-yl radical-[protein] + semiquinone [flavodoxin] + 5'-deoxyadenosine + L-methionine + H(+)</text>
        <dbReference type="Rhea" id="RHEA:61976"/>
        <dbReference type="Rhea" id="RHEA-COMP:10622"/>
        <dbReference type="Rhea" id="RHEA-COMP:14480"/>
        <dbReference type="Rhea" id="RHEA-COMP:15993"/>
        <dbReference type="Rhea" id="RHEA-COMP:15994"/>
        <dbReference type="ChEBI" id="CHEBI:15378"/>
        <dbReference type="ChEBI" id="CHEBI:17319"/>
        <dbReference type="ChEBI" id="CHEBI:29947"/>
        <dbReference type="ChEBI" id="CHEBI:32722"/>
        <dbReference type="ChEBI" id="CHEBI:57618"/>
        <dbReference type="ChEBI" id="CHEBI:57844"/>
        <dbReference type="ChEBI" id="CHEBI:59789"/>
        <dbReference type="ChEBI" id="CHEBI:140311"/>
    </reaction>
</comment>
<name>A0A097EY85_9CAUD</name>
<dbReference type="GO" id="GO:0046872">
    <property type="term" value="F:metal ion binding"/>
    <property type="evidence" value="ECO:0007669"/>
    <property type="project" value="UniProtKB-KW"/>
</dbReference>
<dbReference type="InterPro" id="IPR034457">
    <property type="entry name" value="Organic_radical-activating"/>
</dbReference>
<dbReference type="PANTHER" id="PTHR30352:SF2">
    <property type="entry name" value="ANAEROBIC RIBONUCLEOSIDE-TRIPHOSPHATE REDUCTASE-ACTIVATING PROTEIN"/>
    <property type="match status" value="1"/>
</dbReference>
<dbReference type="GeneID" id="22111538"/>
<dbReference type="SUPFAM" id="SSF102114">
    <property type="entry name" value="Radical SAM enzymes"/>
    <property type="match status" value="1"/>
</dbReference>
<keyword evidence="10" id="KW-0411">Iron-sulfur</keyword>
<dbReference type="InterPro" id="IPR007197">
    <property type="entry name" value="rSAM"/>
</dbReference>
<evidence type="ECO:0000256" key="7">
    <source>
        <dbReference type="ARBA" id="ARBA00022723"/>
    </source>
</evidence>
<keyword evidence="6" id="KW-0949">S-adenosyl-L-methionine</keyword>
<accession>A0A097EY85</accession>
<evidence type="ECO:0000256" key="10">
    <source>
        <dbReference type="ARBA" id="ARBA00023014"/>
    </source>
</evidence>
<organism evidence="13 14">
    <name type="scientific">Escherichia phage 121Q</name>
    <dbReference type="NCBI Taxonomy" id="1555202"/>
    <lineage>
        <taxon>Viruses</taxon>
        <taxon>Duplodnaviria</taxon>
        <taxon>Heunggongvirae</taxon>
        <taxon>Uroviricota</taxon>
        <taxon>Caudoviricetes</taxon>
        <taxon>Asteriusvirus</taxon>
        <taxon>Asteriusvirus av121Q</taxon>
    </lineage>
</organism>
<dbReference type="PIRSF" id="PIRSF000368">
    <property type="entry name" value="NrdG"/>
    <property type="match status" value="1"/>
</dbReference>
<dbReference type="SFLD" id="SFLDS00029">
    <property type="entry name" value="Radical_SAM"/>
    <property type="match status" value="1"/>
</dbReference>
<dbReference type="CDD" id="cd01335">
    <property type="entry name" value="Radical_SAM"/>
    <property type="match status" value="1"/>
</dbReference>
<comment type="similarity">
    <text evidence="3">Belongs to the organic radical-activating enzymes family.</text>
</comment>
<dbReference type="GO" id="GO:0043365">
    <property type="term" value="F:[formate-C-acetyltransferase]-activating enzyme activity"/>
    <property type="evidence" value="ECO:0007669"/>
    <property type="project" value="InterPro"/>
</dbReference>